<evidence type="ECO:0000256" key="10">
    <source>
        <dbReference type="PROSITE-ProRule" id="PRU00192"/>
    </source>
</evidence>
<name>A0A9X6NQF5_HYPEX</name>
<keyword evidence="4" id="KW-0808">Transferase</keyword>
<dbReference type="Pfam" id="PF00069">
    <property type="entry name" value="Pkinase"/>
    <property type="match status" value="3"/>
</dbReference>
<dbReference type="PROSITE" id="PS00108">
    <property type="entry name" value="PROTEIN_KINASE_ST"/>
    <property type="match status" value="1"/>
</dbReference>
<dbReference type="InterPro" id="IPR035717">
    <property type="entry name" value="Drebrin-like_SH3"/>
</dbReference>
<evidence type="ECO:0000259" key="12">
    <source>
        <dbReference type="PROSITE" id="PS50011"/>
    </source>
</evidence>
<dbReference type="PRINTS" id="PR00452">
    <property type="entry name" value="SH3DOMAIN"/>
</dbReference>
<evidence type="ECO:0000313" key="13">
    <source>
        <dbReference type="EMBL" id="OWA54174.1"/>
    </source>
</evidence>
<keyword evidence="7" id="KW-0067">ATP-binding</keyword>
<dbReference type="Gene3D" id="1.10.510.10">
    <property type="entry name" value="Transferase(Phosphotransferase) domain 1"/>
    <property type="match status" value="3"/>
</dbReference>
<dbReference type="InterPro" id="IPR000719">
    <property type="entry name" value="Prot_kinase_dom"/>
</dbReference>
<dbReference type="Pfam" id="PF14604">
    <property type="entry name" value="SH3_9"/>
    <property type="match status" value="1"/>
</dbReference>
<evidence type="ECO:0000256" key="9">
    <source>
        <dbReference type="ARBA" id="ARBA00048679"/>
    </source>
</evidence>
<keyword evidence="14" id="KW-1185">Reference proteome</keyword>
<dbReference type="SMART" id="SM00326">
    <property type="entry name" value="SH3"/>
    <property type="match status" value="1"/>
</dbReference>
<evidence type="ECO:0000256" key="2">
    <source>
        <dbReference type="ARBA" id="ARBA00022443"/>
    </source>
</evidence>
<dbReference type="FunFam" id="2.30.30.40:FF:000046">
    <property type="entry name" value="Drebrin-like protein isoform B"/>
    <property type="match status" value="1"/>
</dbReference>
<gene>
    <name evidence="13" type="ORF">BV898_18589</name>
</gene>
<proteinExistence type="predicted"/>
<evidence type="ECO:0000256" key="8">
    <source>
        <dbReference type="ARBA" id="ARBA00047899"/>
    </source>
</evidence>
<dbReference type="EC" id="2.7.11.1" evidence="1"/>
<evidence type="ECO:0000259" key="11">
    <source>
        <dbReference type="PROSITE" id="PS50002"/>
    </source>
</evidence>
<evidence type="ECO:0000256" key="4">
    <source>
        <dbReference type="ARBA" id="ARBA00022679"/>
    </source>
</evidence>
<dbReference type="GO" id="GO:0005524">
    <property type="term" value="F:ATP binding"/>
    <property type="evidence" value="ECO:0007669"/>
    <property type="project" value="InterPro"/>
</dbReference>
<keyword evidence="3" id="KW-0723">Serine/threonine-protein kinase</keyword>
<dbReference type="EMBL" id="MTYJ01000378">
    <property type="protein sequence ID" value="OWA54174.1"/>
    <property type="molecule type" value="Genomic_DNA"/>
</dbReference>
<evidence type="ECO:0000313" key="14">
    <source>
        <dbReference type="Proteomes" id="UP000192578"/>
    </source>
</evidence>
<feature type="domain" description="Protein kinase" evidence="12">
    <location>
        <begin position="1"/>
        <end position="225"/>
    </location>
</feature>
<dbReference type="Proteomes" id="UP000192578">
    <property type="component" value="Unassembled WGS sequence"/>
</dbReference>
<evidence type="ECO:0000256" key="6">
    <source>
        <dbReference type="ARBA" id="ARBA00022777"/>
    </source>
</evidence>
<keyword evidence="5" id="KW-0547">Nucleotide-binding</keyword>
<dbReference type="AlphaFoldDB" id="A0A9X6NQF5"/>
<evidence type="ECO:0000256" key="7">
    <source>
        <dbReference type="ARBA" id="ARBA00022840"/>
    </source>
</evidence>
<evidence type="ECO:0000256" key="3">
    <source>
        <dbReference type="ARBA" id="ARBA00022527"/>
    </source>
</evidence>
<keyword evidence="6" id="KW-0418">Kinase</keyword>
<feature type="domain" description="Protein kinase" evidence="12">
    <location>
        <begin position="274"/>
        <end position="569"/>
    </location>
</feature>
<sequence>MTDDDDDDDWNYCCILMKLCSGITLTEFIKNNKEYCSTEVLVDYTLQLASGLHYLHENMKFIHGRIDSSTILMKDSEGKKLKITNLEYAFQRKSARSSEEQRESIHWSRYNNYCNRYSFMSPEIIPWLVYEEDGDLSSSIDIWSQGCVVLDMYLVREGQLLNLYANYCDRHTIEGHVREGFPLIPQIPDNMPDELKVLAVHCLKTNPDDRPTAANLLSSADRASLMLKAFDQREITATAMVHDGDRSSGTFKYTFKDCFSDLKFGFRRIPAGYAHCFAAHGYLGFISAVDAFYLDDGKPVAKHAGDQACRLLFEDVCDTRSKKLESLLGLEHPNILQYIVIGHASRPHIDEASHYCLLMERCSGITLRDFIKSNPTHCSTERILKYTNQVASGLHYLHEGINTTKFVHGDITSSNIMMKEFTGEILKIIDIEKAFQQPLALKPSKKKFYMREGSYNFMSPEMAVWHDSNDSANSNDSKVTRPTPDSATDIYSLGCVIMDMYFASQGQALWPNRNSYNIYSAMISEHPLTPRMPKNLPHELKFLARQCLQINPSDRPTGAVLVNQSQLYLIKLSQEQNAAAFFNYADREYFKCADGEIQYYLSAPKIWLAPSGGYGYVVQVNSYRIGADLVEHGPRHLALKTFFEKLEHDEIDRITRILPKLDHDNIVKYLAVGCFEPDQRFRLIMECYSGGTLTQAAEKGLSVETQKKYANHLICGIHYLHIENNPPIVHKDLKGVNVVFSDETKTTLKICDLDSCSVGRRVEQQSYISRVRFTAGFVSPELLKWKNSAPAKGDYPVGRATDIWSLGAVVLEMYNRGKLPDIPSFQRGDILTITANANVDIPPIGEELLALAAKCLVNEPGDRPSIEQLRDEFSKESGLRAIALYEYQAADETEISFDPGDVITQIDKVDAGWYGGMAVNGTYGLFPANYVEMIS</sequence>
<feature type="domain" description="SH3" evidence="11">
    <location>
        <begin position="876"/>
        <end position="935"/>
    </location>
</feature>
<dbReference type="InterPro" id="IPR001452">
    <property type="entry name" value="SH3_domain"/>
</dbReference>
<dbReference type="PROSITE" id="PS50011">
    <property type="entry name" value="PROTEIN_KINASE_DOM"/>
    <property type="match status" value="3"/>
</dbReference>
<dbReference type="GO" id="GO:0005737">
    <property type="term" value="C:cytoplasm"/>
    <property type="evidence" value="ECO:0007669"/>
    <property type="project" value="TreeGrafter"/>
</dbReference>
<dbReference type="InterPro" id="IPR008271">
    <property type="entry name" value="Ser/Thr_kinase_AS"/>
</dbReference>
<dbReference type="InterPro" id="IPR036028">
    <property type="entry name" value="SH3-like_dom_sf"/>
</dbReference>
<dbReference type="InterPro" id="IPR008266">
    <property type="entry name" value="Tyr_kinase_AS"/>
</dbReference>
<dbReference type="SUPFAM" id="SSF50044">
    <property type="entry name" value="SH3-domain"/>
    <property type="match status" value="1"/>
</dbReference>
<dbReference type="InterPro" id="IPR053235">
    <property type="entry name" value="Ser_Thr_kinase"/>
</dbReference>
<feature type="domain" description="Protein kinase" evidence="12">
    <location>
        <begin position="603"/>
        <end position="874"/>
    </location>
</feature>
<dbReference type="InterPro" id="IPR011009">
    <property type="entry name" value="Kinase-like_dom_sf"/>
</dbReference>
<dbReference type="Gene3D" id="2.30.30.40">
    <property type="entry name" value="SH3 Domains"/>
    <property type="match status" value="1"/>
</dbReference>
<protein>
    <recommendedName>
        <fullName evidence="1">non-specific serine/threonine protein kinase</fullName>
        <ecNumber evidence="1">2.7.11.1</ecNumber>
    </recommendedName>
</protein>
<dbReference type="PROSITE" id="PS00109">
    <property type="entry name" value="PROTEIN_KINASE_TYR"/>
    <property type="match status" value="1"/>
</dbReference>
<organism evidence="13 14">
    <name type="scientific">Hypsibius exemplaris</name>
    <name type="common">Freshwater tardigrade</name>
    <dbReference type="NCBI Taxonomy" id="2072580"/>
    <lineage>
        <taxon>Eukaryota</taxon>
        <taxon>Metazoa</taxon>
        <taxon>Ecdysozoa</taxon>
        <taxon>Tardigrada</taxon>
        <taxon>Eutardigrada</taxon>
        <taxon>Parachela</taxon>
        <taxon>Hypsibioidea</taxon>
        <taxon>Hypsibiidae</taxon>
        <taxon>Hypsibius</taxon>
    </lineage>
</organism>
<accession>A0A9X6NQF5</accession>
<dbReference type="SUPFAM" id="SSF56112">
    <property type="entry name" value="Protein kinase-like (PK-like)"/>
    <property type="match status" value="3"/>
</dbReference>
<evidence type="ECO:0000256" key="1">
    <source>
        <dbReference type="ARBA" id="ARBA00012513"/>
    </source>
</evidence>
<dbReference type="CDD" id="cd11960">
    <property type="entry name" value="SH3_Abp1_eu"/>
    <property type="match status" value="1"/>
</dbReference>
<dbReference type="PANTHER" id="PTHR24361:SF433">
    <property type="entry name" value="PROTEIN KINASE DOMAIN-CONTAINING PROTEIN"/>
    <property type="match status" value="1"/>
</dbReference>
<dbReference type="GO" id="GO:0004674">
    <property type="term" value="F:protein serine/threonine kinase activity"/>
    <property type="evidence" value="ECO:0007669"/>
    <property type="project" value="TreeGrafter"/>
</dbReference>
<comment type="catalytic activity">
    <reaction evidence="8">
        <text>L-threonyl-[protein] + ATP = O-phospho-L-threonyl-[protein] + ADP + H(+)</text>
        <dbReference type="Rhea" id="RHEA:46608"/>
        <dbReference type="Rhea" id="RHEA-COMP:11060"/>
        <dbReference type="Rhea" id="RHEA-COMP:11605"/>
        <dbReference type="ChEBI" id="CHEBI:15378"/>
        <dbReference type="ChEBI" id="CHEBI:30013"/>
        <dbReference type="ChEBI" id="CHEBI:30616"/>
        <dbReference type="ChEBI" id="CHEBI:61977"/>
        <dbReference type="ChEBI" id="CHEBI:456216"/>
        <dbReference type="EC" id="2.7.11.1"/>
    </reaction>
</comment>
<comment type="catalytic activity">
    <reaction evidence="9">
        <text>L-seryl-[protein] + ATP = O-phospho-L-seryl-[protein] + ADP + H(+)</text>
        <dbReference type="Rhea" id="RHEA:17989"/>
        <dbReference type="Rhea" id="RHEA-COMP:9863"/>
        <dbReference type="Rhea" id="RHEA-COMP:11604"/>
        <dbReference type="ChEBI" id="CHEBI:15378"/>
        <dbReference type="ChEBI" id="CHEBI:29999"/>
        <dbReference type="ChEBI" id="CHEBI:30616"/>
        <dbReference type="ChEBI" id="CHEBI:83421"/>
        <dbReference type="ChEBI" id="CHEBI:456216"/>
        <dbReference type="EC" id="2.7.11.1"/>
    </reaction>
</comment>
<evidence type="ECO:0000256" key="5">
    <source>
        <dbReference type="ARBA" id="ARBA00022741"/>
    </source>
</evidence>
<dbReference type="OrthoDB" id="10037838at2759"/>
<dbReference type="PANTHER" id="PTHR24361">
    <property type="entry name" value="MITOGEN-ACTIVATED KINASE KINASE KINASE"/>
    <property type="match status" value="1"/>
</dbReference>
<keyword evidence="2 10" id="KW-0728">SH3 domain</keyword>
<dbReference type="PROSITE" id="PS50002">
    <property type="entry name" value="SH3"/>
    <property type="match status" value="1"/>
</dbReference>
<reference evidence="14" key="1">
    <citation type="submission" date="2017-01" db="EMBL/GenBank/DDBJ databases">
        <title>Comparative genomics of anhydrobiosis in the tardigrade Hypsibius dujardini.</title>
        <authorList>
            <person name="Yoshida Y."/>
            <person name="Koutsovoulos G."/>
            <person name="Laetsch D."/>
            <person name="Stevens L."/>
            <person name="Kumar S."/>
            <person name="Horikawa D."/>
            <person name="Ishino K."/>
            <person name="Komine S."/>
            <person name="Tomita M."/>
            <person name="Blaxter M."/>
            <person name="Arakawa K."/>
        </authorList>
    </citation>
    <scope>NUCLEOTIDE SEQUENCE [LARGE SCALE GENOMIC DNA]</scope>
    <source>
        <strain evidence="14">Z151</strain>
    </source>
</reference>
<dbReference type="SMART" id="SM00220">
    <property type="entry name" value="S_TKc"/>
    <property type="match status" value="2"/>
</dbReference>
<comment type="caution">
    <text evidence="13">The sequence shown here is derived from an EMBL/GenBank/DDBJ whole genome shotgun (WGS) entry which is preliminary data.</text>
</comment>